<keyword evidence="3" id="KW-1185">Reference proteome</keyword>
<reference evidence="2" key="1">
    <citation type="submission" date="2023-07" db="EMBL/GenBank/DDBJ databases">
        <title>Brevundimonas soil sp. nov., isolated from the soil of chemical plant.</title>
        <authorList>
            <person name="Wu N."/>
        </authorList>
    </citation>
    <scope>NUCLEOTIDE SEQUENCE</scope>
    <source>
        <strain evidence="2">XZ-24</strain>
    </source>
</reference>
<proteinExistence type="predicted"/>
<dbReference type="RefSeq" id="WP_302108434.1">
    <property type="nucleotide sequence ID" value="NZ_JAUKTR010000001.1"/>
</dbReference>
<accession>A0ABT8SHF9</accession>
<dbReference type="InterPro" id="IPR010281">
    <property type="entry name" value="DUF885"/>
</dbReference>
<dbReference type="EMBL" id="JAUKTR010000001">
    <property type="protein sequence ID" value="MDO1558010.1"/>
    <property type="molecule type" value="Genomic_DNA"/>
</dbReference>
<evidence type="ECO:0000256" key="1">
    <source>
        <dbReference type="SAM" id="SignalP"/>
    </source>
</evidence>
<protein>
    <submittedName>
        <fullName evidence="2">DUF885 domain-containing protein</fullName>
    </submittedName>
</protein>
<dbReference type="PROSITE" id="PS51318">
    <property type="entry name" value="TAT"/>
    <property type="match status" value="1"/>
</dbReference>
<dbReference type="Pfam" id="PF05960">
    <property type="entry name" value="DUF885"/>
    <property type="match status" value="1"/>
</dbReference>
<feature type="chain" id="PRO_5046037982" evidence="1">
    <location>
        <begin position="29"/>
        <end position="597"/>
    </location>
</feature>
<gene>
    <name evidence="2" type="ORF">Q0812_01035</name>
</gene>
<feature type="signal peptide" evidence="1">
    <location>
        <begin position="1"/>
        <end position="28"/>
    </location>
</feature>
<evidence type="ECO:0000313" key="3">
    <source>
        <dbReference type="Proteomes" id="UP001169063"/>
    </source>
</evidence>
<dbReference type="Proteomes" id="UP001169063">
    <property type="component" value="Unassembled WGS sequence"/>
</dbReference>
<keyword evidence="1" id="KW-0732">Signal</keyword>
<dbReference type="PANTHER" id="PTHR33361:SF15">
    <property type="entry name" value="DUF885 FAMILY LIPOPROTEIN"/>
    <property type="match status" value="1"/>
</dbReference>
<organism evidence="2 3">
    <name type="scientific">Peiella sedimenti</name>
    <dbReference type="NCBI Taxonomy" id="3061083"/>
    <lineage>
        <taxon>Bacteria</taxon>
        <taxon>Pseudomonadati</taxon>
        <taxon>Pseudomonadota</taxon>
        <taxon>Alphaproteobacteria</taxon>
        <taxon>Caulobacterales</taxon>
        <taxon>Caulobacteraceae</taxon>
        <taxon>Peiella</taxon>
    </lineage>
</organism>
<comment type="caution">
    <text evidence="2">The sequence shown here is derived from an EMBL/GenBank/DDBJ whole genome shotgun (WGS) entry which is preliminary data.</text>
</comment>
<dbReference type="PANTHER" id="PTHR33361">
    <property type="entry name" value="GLR0591 PROTEIN"/>
    <property type="match status" value="1"/>
</dbReference>
<dbReference type="PROSITE" id="PS51257">
    <property type="entry name" value="PROKAR_LIPOPROTEIN"/>
    <property type="match status" value="1"/>
</dbReference>
<sequence length="597" mass="65392">MAITRRTTLGWLTAGAASAPLLSACATAPVVPSGSDSAFGQIAAQWLDESLRLSPVAATGLGDHRFDHLVDDVSTAGRAAQVNLARSVLTRLDALPSEGLSRADQVDAALLRQNLRAQIWSDAELQSWAWDPLTYAATAGGALYSLQAREFAPLPDRLRSATARMRALPALLAESRRQLQPARVPEIHATTAVGQNRGLHSLVDGFTAEANALQGAEREALLSAAAQLKAAVDEHQRWLETELVPNARGNWRIGARLYDQKLAYALNSDLTRQEIVRRGERALADTRAQMYVLATRILAGRPGAPETPANPNADQQQHAIEAALELAYAEKPGRNAIVSTAEAMLEQTTAFVREKDLVTVPNDPIRIGLVPEFQRGVALAYCDAPGPLDRGQATYYKIAPLPEDWTDAQVDSFLREYNLRSMQELTIHEAMPGHYLQLAHSNRYPSVIRAVLGSGTFTEGWACYAQDVMAEAGYLGGEDLYQLVHLKWVLRMIANAMLDPAVHAGDMTRDQAIDLMVRGTFQQEREAAGKWTRAQLSSAQLPTYFVGWEEHWEARRAAERAWGSGFNLKRYHDGLLSFGSPPVRYARALLLDEAIPA</sequence>
<dbReference type="InterPro" id="IPR006311">
    <property type="entry name" value="TAT_signal"/>
</dbReference>
<name>A0ABT8SHF9_9CAUL</name>
<evidence type="ECO:0000313" key="2">
    <source>
        <dbReference type="EMBL" id="MDO1558010.1"/>
    </source>
</evidence>